<feature type="transmembrane region" description="Helical" evidence="5">
    <location>
        <begin position="7"/>
        <end position="25"/>
    </location>
</feature>
<evidence type="ECO:0000313" key="7">
    <source>
        <dbReference type="Proteomes" id="UP001204144"/>
    </source>
</evidence>
<evidence type="ECO:0000256" key="1">
    <source>
        <dbReference type="ARBA" id="ARBA00004141"/>
    </source>
</evidence>
<evidence type="ECO:0000256" key="4">
    <source>
        <dbReference type="ARBA" id="ARBA00023136"/>
    </source>
</evidence>
<evidence type="ECO:0000313" key="6">
    <source>
        <dbReference type="EMBL" id="MCP9763175.1"/>
    </source>
</evidence>
<proteinExistence type="predicted"/>
<accession>A0AAE3H2M5</accession>
<dbReference type="InterPro" id="IPR032808">
    <property type="entry name" value="DoxX"/>
</dbReference>
<feature type="transmembrane region" description="Helical" evidence="5">
    <location>
        <begin position="45"/>
        <end position="65"/>
    </location>
</feature>
<comment type="subcellular location">
    <subcellularLocation>
        <location evidence="1">Membrane</location>
        <topology evidence="1">Multi-pass membrane protein</topology>
    </subcellularLocation>
</comment>
<evidence type="ECO:0000256" key="2">
    <source>
        <dbReference type="ARBA" id="ARBA00022692"/>
    </source>
</evidence>
<dbReference type="GO" id="GO:0016020">
    <property type="term" value="C:membrane"/>
    <property type="evidence" value="ECO:0007669"/>
    <property type="project" value="UniProtKB-SubCell"/>
</dbReference>
<name>A0AAE3H2M5_9BACT</name>
<keyword evidence="4 5" id="KW-0472">Membrane</keyword>
<feature type="transmembrane region" description="Helical" evidence="5">
    <location>
        <begin position="97"/>
        <end position="114"/>
    </location>
</feature>
<protein>
    <submittedName>
        <fullName evidence="6">DoxX family protein</fullName>
    </submittedName>
</protein>
<comment type="caution">
    <text evidence="6">The sequence shown here is derived from an EMBL/GenBank/DDBJ whole genome shotgun (WGS) entry which is preliminary data.</text>
</comment>
<evidence type="ECO:0000256" key="5">
    <source>
        <dbReference type="SAM" id="Phobius"/>
    </source>
</evidence>
<dbReference type="Pfam" id="PF13564">
    <property type="entry name" value="DoxX_2"/>
    <property type="match status" value="1"/>
</dbReference>
<organism evidence="6 7">
    <name type="scientific">Lacihabitans soyangensis</name>
    <dbReference type="NCBI Taxonomy" id="869394"/>
    <lineage>
        <taxon>Bacteria</taxon>
        <taxon>Pseudomonadati</taxon>
        <taxon>Bacteroidota</taxon>
        <taxon>Cytophagia</taxon>
        <taxon>Cytophagales</taxon>
        <taxon>Leadbetterellaceae</taxon>
        <taxon>Lacihabitans</taxon>
    </lineage>
</organism>
<gene>
    <name evidence="6" type="ORF">EGI31_09420</name>
</gene>
<dbReference type="AlphaFoldDB" id="A0AAE3H2M5"/>
<keyword evidence="2 5" id="KW-0812">Transmembrane</keyword>
<dbReference type="RefSeq" id="WP_255036962.1">
    <property type="nucleotide sequence ID" value="NZ_RJUF01000022.1"/>
</dbReference>
<feature type="transmembrane region" description="Helical" evidence="5">
    <location>
        <begin position="72"/>
        <end position="91"/>
    </location>
</feature>
<keyword evidence="7" id="KW-1185">Reference proteome</keyword>
<dbReference type="Proteomes" id="UP001204144">
    <property type="component" value="Unassembled WGS sequence"/>
</dbReference>
<reference evidence="6 7" key="1">
    <citation type="submission" date="2018-11" db="EMBL/GenBank/DDBJ databases">
        <title>Novel bacteria species description.</title>
        <authorList>
            <person name="Han J.-H."/>
        </authorList>
    </citation>
    <scope>NUCLEOTIDE SEQUENCE [LARGE SCALE GENOMIC DNA]</scope>
    <source>
        <strain evidence="6 7">KCTC23259</strain>
    </source>
</reference>
<evidence type="ECO:0000256" key="3">
    <source>
        <dbReference type="ARBA" id="ARBA00022989"/>
    </source>
</evidence>
<dbReference type="EMBL" id="RJUF01000022">
    <property type="protein sequence ID" value="MCP9763175.1"/>
    <property type="molecule type" value="Genomic_DNA"/>
</dbReference>
<keyword evidence="3 5" id="KW-1133">Transmembrane helix</keyword>
<sequence length="120" mass="13270">MKKDKIIFWVTTAIVAVLIGLTPILTWNDPDGKALMEHLGYPSYFAPMLNTFKILGAIVLLVPQIPGRIKEWAYAGFAIDFIAATVSLVVVDGPVGLSFFPLIFLVILVVSYIYKEKLAK</sequence>